<accession>A0A8J2IMI0</accession>
<protein>
    <recommendedName>
        <fullName evidence="2">DUF6594 domain-containing protein</fullName>
    </recommendedName>
</protein>
<organism evidence="3 4">
    <name type="scientific">Fusarium equiseti</name>
    <name type="common">Fusarium scirpi</name>
    <dbReference type="NCBI Taxonomy" id="61235"/>
    <lineage>
        <taxon>Eukaryota</taxon>
        <taxon>Fungi</taxon>
        <taxon>Dikarya</taxon>
        <taxon>Ascomycota</taxon>
        <taxon>Pezizomycotina</taxon>
        <taxon>Sordariomycetes</taxon>
        <taxon>Hypocreomycetidae</taxon>
        <taxon>Hypocreales</taxon>
        <taxon>Nectriaceae</taxon>
        <taxon>Fusarium</taxon>
        <taxon>Fusarium incarnatum-equiseti species complex</taxon>
    </lineage>
</organism>
<feature type="transmembrane region" description="Helical" evidence="1">
    <location>
        <begin position="151"/>
        <end position="170"/>
    </location>
</feature>
<sequence length="175" mass="19693">MKSASNLCSPVQALRDYEYMEKRSLGSDDPFYLSGEKWLDRNLLKKIVGNNAGRLIKEGINNEFDARGYWQKGPGDADRFSDTRRENYQRNWFTGFYQGLGAATVAGIFLIVPMWLMVLHKTLWTALVSTTVFVVVFGALAAWFLTSFMEVMTSTAAYAAVLVVFVGLITEMDDS</sequence>
<dbReference type="EMBL" id="CAJSTJ010000133">
    <property type="protein sequence ID" value="CAG7560310.1"/>
    <property type="molecule type" value="Genomic_DNA"/>
</dbReference>
<feature type="transmembrane region" description="Helical" evidence="1">
    <location>
        <begin position="123"/>
        <end position="145"/>
    </location>
</feature>
<dbReference type="InterPro" id="IPR046529">
    <property type="entry name" value="DUF6594"/>
</dbReference>
<feature type="transmembrane region" description="Helical" evidence="1">
    <location>
        <begin position="96"/>
        <end position="116"/>
    </location>
</feature>
<evidence type="ECO:0000313" key="4">
    <source>
        <dbReference type="Proteomes" id="UP000693738"/>
    </source>
</evidence>
<reference evidence="3" key="1">
    <citation type="submission" date="2021-05" db="EMBL/GenBank/DDBJ databases">
        <authorList>
            <person name="Khan N."/>
        </authorList>
    </citation>
    <scope>NUCLEOTIDE SEQUENCE</scope>
</reference>
<dbReference type="Proteomes" id="UP000693738">
    <property type="component" value="Unassembled WGS sequence"/>
</dbReference>
<evidence type="ECO:0000259" key="2">
    <source>
        <dbReference type="Pfam" id="PF20237"/>
    </source>
</evidence>
<comment type="caution">
    <text evidence="3">The sequence shown here is derived from an EMBL/GenBank/DDBJ whole genome shotgun (WGS) entry which is preliminary data.</text>
</comment>
<feature type="domain" description="DUF6594" evidence="2">
    <location>
        <begin position="58"/>
        <end position="163"/>
    </location>
</feature>
<dbReference type="AlphaFoldDB" id="A0A8J2IMI0"/>
<name>A0A8J2IMI0_FUSEQ</name>
<evidence type="ECO:0000313" key="3">
    <source>
        <dbReference type="EMBL" id="CAG7560310.1"/>
    </source>
</evidence>
<gene>
    <name evidence="3" type="ORF">FEQUK3_LOCUS6033</name>
</gene>
<dbReference type="Pfam" id="PF20237">
    <property type="entry name" value="DUF6594"/>
    <property type="match status" value="1"/>
</dbReference>
<keyword evidence="1" id="KW-0472">Membrane</keyword>
<keyword evidence="1" id="KW-1133">Transmembrane helix</keyword>
<keyword evidence="1" id="KW-0812">Transmembrane</keyword>
<proteinExistence type="predicted"/>
<evidence type="ECO:0000256" key="1">
    <source>
        <dbReference type="SAM" id="Phobius"/>
    </source>
</evidence>